<dbReference type="InterPro" id="IPR050106">
    <property type="entry name" value="HistidinolP_aminotransfase"/>
</dbReference>
<evidence type="ECO:0000256" key="3">
    <source>
        <dbReference type="ARBA" id="ARBA00011738"/>
    </source>
</evidence>
<dbReference type="GO" id="GO:0030170">
    <property type="term" value="F:pyridoxal phosphate binding"/>
    <property type="evidence" value="ECO:0007669"/>
    <property type="project" value="InterPro"/>
</dbReference>
<dbReference type="InterPro" id="IPR015424">
    <property type="entry name" value="PyrdxlP-dep_Trfase"/>
</dbReference>
<evidence type="ECO:0000256" key="6">
    <source>
        <dbReference type="ARBA" id="ARBA00022898"/>
    </source>
</evidence>
<accession>A0A410QFL2</accession>
<dbReference type="EC" id="2.6.1.9" evidence="8"/>
<gene>
    <name evidence="8" type="primary">hisC</name>
    <name evidence="10" type="ORF">EQM13_14600</name>
</gene>
<dbReference type="Pfam" id="PF00155">
    <property type="entry name" value="Aminotran_1_2"/>
    <property type="match status" value="1"/>
</dbReference>
<comment type="cofactor">
    <cofactor evidence="1 8">
        <name>pyridoxal 5'-phosphate</name>
        <dbReference type="ChEBI" id="CHEBI:597326"/>
    </cofactor>
</comment>
<evidence type="ECO:0000256" key="1">
    <source>
        <dbReference type="ARBA" id="ARBA00001933"/>
    </source>
</evidence>
<dbReference type="CDD" id="cd00609">
    <property type="entry name" value="AAT_like"/>
    <property type="match status" value="1"/>
</dbReference>
<keyword evidence="6 8" id="KW-0663">Pyridoxal phosphate</keyword>
<name>A0A410QFL2_9FIRM</name>
<comment type="catalytic activity">
    <reaction evidence="7 8">
        <text>L-histidinol phosphate + 2-oxoglutarate = 3-(imidazol-4-yl)-2-oxopropyl phosphate + L-glutamate</text>
        <dbReference type="Rhea" id="RHEA:23744"/>
        <dbReference type="ChEBI" id="CHEBI:16810"/>
        <dbReference type="ChEBI" id="CHEBI:29985"/>
        <dbReference type="ChEBI" id="CHEBI:57766"/>
        <dbReference type="ChEBI" id="CHEBI:57980"/>
        <dbReference type="EC" id="2.6.1.9"/>
    </reaction>
</comment>
<dbReference type="EMBL" id="CP035282">
    <property type="protein sequence ID" value="QAT62709.1"/>
    <property type="molecule type" value="Genomic_DNA"/>
</dbReference>
<evidence type="ECO:0000256" key="5">
    <source>
        <dbReference type="ARBA" id="ARBA00022679"/>
    </source>
</evidence>
<organism evidence="10 11">
    <name type="scientific">Acidilutibacter cellobiosedens</name>
    <dbReference type="NCBI Taxonomy" id="2507161"/>
    <lineage>
        <taxon>Bacteria</taxon>
        <taxon>Bacillati</taxon>
        <taxon>Bacillota</taxon>
        <taxon>Tissierellia</taxon>
        <taxon>Tissierellales</taxon>
        <taxon>Acidilutibacteraceae</taxon>
        <taxon>Acidilutibacter</taxon>
    </lineage>
</organism>
<dbReference type="PANTHER" id="PTHR43643">
    <property type="entry name" value="HISTIDINOL-PHOSPHATE AMINOTRANSFERASE 2"/>
    <property type="match status" value="1"/>
</dbReference>
<dbReference type="UniPathway" id="UPA00031">
    <property type="reaction ID" value="UER00012"/>
</dbReference>
<reference evidence="11" key="1">
    <citation type="submission" date="2019-01" db="EMBL/GenBank/DDBJ databases">
        <title>Draft genomes of a novel of Sporanaerobacter strains.</title>
        <authorList>
            <person name="Ma S."/>
        </authorList>
    </citation>
    <scope>NUCLEOTIDE SEQUENCE [LARGE SCALE GENOMIC DNA]</scope>
    <source>
        <strain evidence="11">NJN-17</strain>
    </source>
</reference>
<dbReference type="InterPro" id="IPR015422">
    <property type="entry name" value="PyrdxlP-dep_Trfase_small"/>
</dbReference>
<keyword evidence="8" id="KW-0368">Histidine biosynthesis</keyword>
<sequence length="360" mass="40793">MTLSYRKELKNLIPYKPGKPIEDVKREYGLDKVIKLASNENPLGCSEKVKEAITRALNDLSIYPDGNATLLKESISKKYNIPVDEILPTSGSDEMIDLIAKTFIEKDDEAIMADITFPRYAATTNMMGGVPVIVPLKNYTHDLTAILKAITPKTKIIWICNPNNPTGTICSEEEVIDFLNKVPQNVAVAYDIAYGEYVERKDYPRNSIDFIKKYPNVMVMKTFSKAYGLAGLRVAYTIANKEIIENINKVRGPFNVNSLAQIAAVAALKDEEFLKKTYKANIEGKKYLYQQFDDMKLSYPPSEANHIYVNIERDANETFIELQKRGIIIRPMGGTWIRVSIGTMEENRLFIKNLKDILNK</sequence>
<comment type="pathway">
    <text evidence="2 8">Amino-acid biosynthesis; L-histidine biosynthesis; L-histidine from 5-phospho-alpha-D-ribose 1-diphosphate: step 7/9.</text>
</comment>
<keyword evidence="4 8" id="KW-0032">Aminotransferase</keyword>
<comment type="subunit">
    <text evidence="3 8">Homodimer.</text>
</comment>
<evidence type="ECO:0000256" key="8">
    <source>
        <dbReference type="HAMAP-Rule" id="MF_01023"/>
    </source>
</evidence>
<evidence type="ECO:0000259" key="9">
    <source>
        <dbReference type="Pfam" id="PF00155"/>
    </source>
</evidence>
<comment type="similarity">
    <text evidence="8">Belongs to the class-II pyridoxal-phosphate-dependent aminotransferase family. Histidinol-phosphate aminotransferase subfamily.</text>
</comment>
<dbReference type="PROSITE" id="PS00599">
    <property type="entry name" value="AA_TRANSFER_CLASS_2"/>
    <property type="match status" value="1"/>
</dbReference>
<evidence type="ECO:0000256" key="2">
    <source>
        <dbReference type="ARBA" id="ARBA00005011"/>
    </source>
</evidence>
<dbReference type="HAMAP" id="MF_01023">
    <property type="entry name" value="HisC_aminotrans_2"/>
    <property type="match status" value="1"/>
</dbReference>
<dbReference type="Gene3D" id="3.40.640.10">
    <property type="entry name" value="Type I PLP-dependent aspartate aminotransferase-like (Major domain)"/>
    <property type="match status" value="1"/>
</dbReference>
<feature type="modified residue" description="N6-(pyridoxal phosphate)lysine" evidence="8">
    <location>
        <position position="225"/>
    </location>
</feature>
<dbReference type="InterPro" id="IPR015421">
    <property type="entry name" value="PyrdxlP-dep_Trfase_major"/>
</dbReference>
<dbReference type="PANTHER" id="PTHR43643:SF3">
    <property type="entry name" value="HISTIDINOL-PHOSPHATE AMINOTRANSFERASE"/>
    <property type="match status" value="1"/>
</dbReference>
<dbReference type="NCBIfam" id="TIGR01141">
    <property type="entry name" value="hisC"/>
    <property type="match status" value="1"/>
</dbReference>
<dbReference type="Gene3D" id="3.90.1150.10">
    <property type="entry name" value="Aspartate Aminotransferase, domain 1"/>
    <property type="match status" value="1"/>
</dbReference>
<proteinExistence type="inferred from homology"/>
<dbReference type="KEGG" id="spoa:EQM13_14600"/>
<keyword evidence="8" id="KW-0028">Amino-acid biosynthesis</keyword>
<evidence type="ECO:0000313" key="11">
    <source>
        <dbReference type="Proteomes" id="UP000287969"/>
    </source>
</evidence>
<protein>
    <recommendedName>
        <fullName evidence="8">Histidinol-phosphate aminotransferase</fullName>
        <ecNumber evidence="8">2.6.1.9</ecNumber>
    </recommendedName>
    <alternativeName>
        <fullName evidence="8">Imidazole acetol-phosphate transaminase</fullName>
    </alternativeName>
</protein>
<dbReference type="AlphaFoldDB" id="A0A410QFL2"/>
<dbReference type="RefSeq" id="WP_128753067.1">
    <property type="nucleotide sequence ID" value="NZ_CP035282.1"/>
</dbReference>
<dbReference type="InterPro" id="IPR001917">
    <property type="entry name" value="Aminotrans_II_pyridoxalP_BS"/>
</dbReference>
<dbReference type="SUPFAM" id="SSF53383">
    <property type="entry name" value="PLP-dependent transferases"/>
    <property type="match status" value="1"/>
</dbReference>
<keyword evidence="11" id="KW-1185">Reference proteome</keyword>
<dbReference type="OrthoDB" id="9813612at2"/>
<evidence type="ECO:0000313" key="10">
    <source>
        <dbReference type="EMBL" id="QAT62709.1"/>
    </source>
</evidence>
<feature type="domain" description="Aminotransferase class I/classII large" evidence="9">
    <location>
        <begin position="32"/>
        <end position="352"/>
    </location>
</feature>
<dbReference type="GO" id="GO:0000105">
    <property type="term" value="P:L-histidine biosynthetic process"/>
    <property type="evidence" value="ECO:0007669"/>
    <property type="project" value="UniProtKB-UniRule"/>
</dbReference>
<dbReference type="GO" id="GO:0004400">
    <property type="term" value="F:histidinol-phosphate transaminase activity"/>
    <property type="evidence" value="ECO:0007669"/>
    <property type="project" value="UniProtKB-UniRule"/>
</dbReference>
<dbReference type="InterPro" id="IPR005861">
    <property type="entry name" value="HisP_aminotrans"/>
</dbReference>
<dbReference type="InterPro" id="IPR004839">
    <property type="entry name" value="Aminotransferase_I/II_large"/>
</dbReference>
<evidence type="ECO:0000256" key="7">
    <source>
        <dbReference type="ARBA" id="ARBA00047481"/>
    </source>
</evidence>
<dbReference type="Proteomes" id="UP000287969">
    <property type="component" value="Chromosome"/>
</dbReference>
<keyword evidence="5 8" id="KW-0808">Transferase</keyword>
<evidence type="ECO:0000256" key="4">
    <source>
        <dbReference type="ARBA" id="ARBA00022576"/>
    </source>
</evidence>